<accession>D5VF18</accession>
<proteinExistence type="predicted"/>
<dbReference type="EMBL" id="CP002008">
    <property type="protein sequence ID" value="ADG09436.1"/>
    <property type="molecule type" value="Genomic_DNA"/>
</dbReference>
<reference evidence="2" key="1">
    <citation type="journal article" date="2011" name="J. Bacteriol.">
        <title>Genome sequences of eight morphologically diverse alphaproteobacteria.</title>
        <authorList>
            <consortium name="US DOE Joint Genome Institute"/>
            <person name="Brown P.J."/>
            <person name="Kysela D.T."/>
            <person name="Buechlein A."/>
            <person name="Hemmerich C."/>
            <person name="Brun Y.V."/>
        </authorList>
    </citation>
    <scope>NUCLEOTIDE SEQUENCE [LARGE SCALE GENOMIC DNA]</scope>
    <source>
        <strain evidence="2">ATCC 21756 / DSM 7131 / JCM 7823 / NBRC 15250 / LMG 17158 / TK0059</strain>
    </source>
</reference>
<dbReference type="KEGG" id="cse:Cseg_0931"/>
<dbReference type="STRING" id="509190.Cseg_0931"/>
<dbReference type="HOGENOM" id="CLU_2022556_0_0_5"/>
<sequence length="122" mass="12297">MISASTPQPAERRRVATILSSVALGVSGALLGLFAAVAVEAQPRTPGRVAAIFPPWWSSARIFGAAGTAGDIADAGGAPFIVILRGDPARLSERAREAGALLLLDPALAGVCARPSSPDATP</sequence>
<organism evidence="1 2">
    <name type="scientific">Caulobacter segnis (strain ATCC 21756 / DSM 7131 / JCM 7823 / NBRC 15250 / LMG 17158 / TK0059)</name>
    <name type="common">Mycoplana segnis</name>
    <dbReference type="NCBI Taxonomy" id="509190"/>
    <lineage>
        <taxon>Bacteria</taxon>
        <taxon>Pseudomonadati</taxon>
        <taxon>Pseudomonadota</taxon>
        <taxon>Alphaproteobacteria</taxon>
        <taxon>Caulobacterales</taxon>
        <taxon>Caulobacteraceae</taxon>
        <taxon>Caulobacter</taxon>
    </lineage>
</organism>
<evidence type="ECO:0000313" key="1">
    <source>
        <dbReference type="EMBL" id="ADG09436.1"/>
    </source>
</evidence>
<protein>
    <submittedName>
        <fullName evidence="1">Uncharacterized protein</fullName>
    </submittedName>
</protein>
<name>D5VF18_CAUST</name>
<gene>
    <name evidence="1" type="ordered locus">Cseg_0931</name>
</gene>
<dbReference type="Proteomes" id="UP000002629">
    <property type="component" value="Chromosome"/>
</dbReference>
<dbReference type="AlphaFoldDB" id="D5VF18"/>
<evidence type="ECO:0000313" key="2">
    <source>
        <dbReference type="Proteomes" id="UP000002629"/>
    </source>
</evidence>
<dbReference type="eggNOG" id="ENOG5033JIQ">
    <property type="taxonomic scope" value="Bacteria"/>
</dbReference>